<dbReference type="WBParaSite" id="JU765_v2.g14381.t2">
    <property type="protein sequence ID" value="JU765_v2.g14381.t2"/>
    <property type="gene ID" value="JU765_v2.g14381"/>
</dbReference>
<protein>
    <submittedName>
        <fullName evidence="2">Uncharacterized protein</fullName>
    </submittedName>
</protein>
<name>A0AC34QAA6_9BILA</name>
<dbReference type="Proteomes" id="UP000887576">
    <property type="component" value="Unplaced"/>
</dbReference>
<accession>A0AC34QAA6</accession>
<evidence type="ECO:0000313" key="2">
    <source>
        <dbReference type="WBParaSite" id="JU765_v2.g14381.t2"/>
    </source>
</evidence>
<sequence length="191" mass="21340">MLSRSPETPAPVVRRKPLPPCRIRRLIDSDTEQTPPWIRRLIDSDTEQTPPWLPLRKDNVKTEVKQEIACTEDAENTKTHLDQIKELPVIETSINVKADPISTEIAENISVDTIVAENDLNVKELPTIKSSNSGEADEQSAKIVEDNFFANASITTESKAAEDDSADLKTRAAALILEISLLRNRIQKFLS</sequence>
<proteinExistence type="predicted"/>
<organism evidence="1 2">
    <name type="scientific">Panagrolaimus sp. JU765</name>
    <dbReference type="NCBI Taxonomy" id="591449"/>
    <lineage>
        <taxon>Eukaryota</taxon>
        <taxon>Metazoa</taxon>
        <taxon>Ecdysozoa</taxon>
        <taxon>Nematoda</taxon>
        <taxon>Chromadorea</taxon>
        <taxon>Rhabditida</taxon>
        <taxon>Tylenchina</taxon>
        <taxon>Panagrolaimomorpha</taxon>
        <taxon>Panagrolaimoidea</taxon>
        <taxon>Panagrolaimidae</taxon>
        <taxon>Panagrolaimus</taxon>
    </lineage>
</organism>
<evidence type="ECO:0000313" key="1">
    <source>
        <dbReference type="Proteomes" id="UP000887576"/>
    </source>
</evidence>
<reference evidence="2" key="1">
    <citation type="submission" date="2022-11" db="UniProtKB">
        <authorList>
            <consortium name="WormBaseParasite"/>
        </authorList>
    </citation>
    <scope>IDENTIFICATION</scope>
</reference>